<feature type="domain" description="Major facilitator superfamily (MFS) profile" evidence="8">
    <location>
        <begin position="66"/>
        <end position="493"/>
    </location>
</feature>
<dbReference type="GeneID" id="19970756"/>
<dbReference type="InParanoid" id="W2RYB0"/>
<dbReference type="PANTHER" id="PTHR43791:SF19">
    <property type="entry name" value="TRANSPORTER, PUTATIVE (AFU_ORTHOLOGUE AFUA_1G01812)-RELATED"/>
    <property type="match status" value="1"/>
</dbReference>
<dbReference type="SUPFAM" id="SSF103473">
    <property type="entry name" value="MFS general substrate transporter"/>
    <property type="match status" value="1"/>
</dbReference>
<feature type="transmembrane region" description="Helical" evidence="7">
    <location>
        <begin position="103"/>
        <end position="122"/>
    </location>
</feature>
<feature type="transmembrane region" description="Helical" evidence="7">
    <location>
        <begin position="403"/>
        <end position="424"/>
    </location>
</feature>
<protein>
    <recommendedName>
        <fullName evidence="8">Major facilitator superfamily (MFS) profile domain-containing protein</fullName>
    </recommendedName>
</protein>
<dbReference type="PANTHER" id="PTHR43791">
    <property type="entry name" value="PERMEASE-RELATED"/>
    <property type="match status" value="1"/>
</dbReference>
<evidence type="ECO:0000256" key="2">
    <source>
        <dbReference type="ARBA" id="ARBA00022448"/>
    </source>
</evidence>
<evidence type="ECO:0000256" key="1">
    <source>
        <dbReference type="ARBA" id="ARBA00004141"/>
    </source>
</evidence>
<feature type="transmembrane region" description="Helical" evidence="7">
    <location>
        <begin position="468"/>
        <end position="490"/>
    </location>
</feature>
<dbReference type="FunFam" id="1.20.1250.20:FF:000018">
    <property type="entry name" value="MFS transporter permease"/>
    <property type="match status" value="1"/>
</dbReference>
<accession>W2RYB0</accession>
<dbReference type="Pfam" id="PF07690">
    <property type="entry name" value="MFS_1"/>
    <property type="match status" value="1"/>
</dbReference>
<evidence type="ECO:0000256" key="6">
    <source>
        <dbReference type="SAM" id="MobiDB-lite"/>
    </source>
</evidence>
<evidence type="ECO:0000313" key="9">
    <source>
        <dbReference type="EMBL" id="ETN41481.1"/>
    </source>
</evidence>
<feature type="transmembrane region" description="Helical" evidence="7">
    <location>
        <begin position="378"/>
        <end position="397"/>
    </location>
</feature>
<dbReference type="InterPro" id="IPR036259">
    <property type="entry name" value="MFS_trans_sf"/>
</dbReference>
<keyword evidence="4 7" id="KW-1133">Transmembrane helix</keyword>
<dbReference type="EMBL" id="KB822719">
    <property type="protein sequence ID" value="ETN41481.1"/>
    <property type="molecule type" value="Genomic_DNA"/>
</dbReference>
<organism evidence="9 10">
    <name type="scientific">Cyphellophora europaea (strain CBS 101466)</name>
    <name type="common">Phialophora europaea</name>
    <dbReference type="NCBI Taxonomy" id="1220924"/>
    <lineage>
        <taxon>Eukaryota</taxon>
        <taxon>Fungi</taxon>
        <taxon>Dikarya</taxon>
        <taxon>Ascomycota</taxon>
        <taxon>Pezizomycotina</taxon>
        <taxon>Eurotiomycetes</taxon>
        <taxon>Chaetothyriomycetidae</taxon>
        <taxon>Chaetothyriales</taxon>
        <taxon>Cyphellophoraceae</taxon>
        <taxon>Cyphellophora</taxon>
    </lineage>
</organism>
<dbReference type="InterPro" id="IPR011701">
    <property type="entry name" value="MFS"/>
</dbReference>
<dbReference type="RefSeq" id="XP_008715990.1">
    <property type="nucleotide sequence ID" value="XM_008717768.1"/>
</dbReference>
<feature type="transmembrane region" description="Helical" evidence="7">
    <location>
        <begin position="313"/>
        <end position="332"/>
    </location>
</feature>
<dbReference type="OrthoDB" id="2962993at2759"/>
<feature type="transmembrane region" description="Helical" evidence="7">
    <location>
        <begin position="62"/>
        <end position="79"/>
    </location>
</feature>
<keyword evidence="10" id="KW-1185">Reference proteome</keyword>
<feature type="transmembrane region" description="Helical" evidence="7">
    <location>
        <begin position="134"/>
        <end position="157"/>
    </location>
</feature>
<evidence type="ECO:0000256" key="4">
    <source>
        <dbReference type="ARBA" id="ARBA00022989"/>
    </source>
</evidence>
<keyword evidence="3 7" id="KW-0812">Transmembrane</keyword>
<sequence length="547" mass="60070">MSTTHHAPGVDGDGHGQVSPPDSNASPKPENEKHIDEAHGGGVDAEEVAMSHHEYRHIIRKLDWAIIPYCSLLYLLSFLDRVNIGQAAVAGLKGDLGIVQGNAYAISLSVFFIGYIVVEVPSNLILKAVKPHRWIPIIMVAWGIIMTLMGLVTSAGGLQAARFFLGIAEGGLFPGINFMLTCWYARKQQALRVGIFFSGATLAGAFGGVLAYGLKYIPFPSWESFGDLPSQKLVPTPGGWRWIFIIEGLVTLIAAIPGWWLLVDFPADDNKILTPEETKKWNHFLAKSQGVTNANVPFSWGQVRTAFADYRTYMYAIMYISIAEPLYSLALFTPTIIADLDFSGASANLLSVPPYVLGFITTMASAFLADRFIMRGPFILFWSCFVIVGYGILISDVSAGVKYFAIFLTVAGVSPNIALAISYVGANFGPLYVRATVMGFFFTIGNSAGLISSNIYPTPEAPRFIKGHAINLGFAGLTFIMTSLIMFVNWRDNRARDAISFAHPDGRDVDPARLDEEHEKARWGYQSLSRDELLRLGDKHKGFRYVI</sequence>
<dbReference type="GO" id="GO:0022857">
    <property type="term" value="F:transmembrane transporter activity"/>
    <property type="evidence" value="ECO:0007669"/>
    <property type="project" value="InterPro"/>
</dbReference>
<evidence type="ECO:0000256" key="3">
    <source>
        <dbReference type="ARBA" id="ARBA00022692"/>
    </source>
</evidence>
<proteinExistence type="predicted"/>
<dbReference type="Proteomes" id="UP000030752">
    <property type="component" value="Unassembled WGS sequence"/>
</dbReference>
<dbReference type="PROSITE" id="PS50850">
    <property type="entry name" value="MFS"/>
    <property type="match status" value="1"/>
</dbReference>
<dbReference type="Gene3D" id="1.20.1250.20">
    <property type="entry name" value="MFS general substrate transporter like domains"/>
    <property type="match status" value="2"/>
</dbReference>
<name>W2RYB0_CYPE1</name>
<keyword evidence="5 7" id="KW-0472">Membrane</keyword>
<evidence type="ECO:0000313" key="10">
    <source>
        <dbReference type="Proteomes" id="UP000030752"/>
    </source>
</evidence>
<dbReference type="FunFam" id="1.20.1250.20:FF:000013">
    <property type="entry name" value="MFS general substrate transporter"/>
    <property type="match status" value="1"/>
</dbReference>
<feature type="transmembrane region" description="Helical" evidence="7">
    <location>
        <begin position="195"/>
        <end position="219"/>
    </location>
</feature>
<evidence type="ECO:0000259" key="8">
    <source>
        <dbReference type="PROSITE" id="PS50850"/>
    </source>
</evidence>
<reference evidence="9 10" key="1">
    <citation type="submission" date="2013-03" db="EMBL/GenBank/DDBJ databases">
        <title>The Genome Sequence of Phialophora europaea CBS 101466.</title>
        <authorList>
            <consortium name="The Broad Institute Genomics Platform"/>
            <person name="Cuomo C."/>
            <person name="de Hoog S."/>
            <person name="Gorbushina A."/>
            <person name="Walker B."/>
            <person name="Young S.K."/>
            <person name="Zeng Q."/>
            <person name="Gargeya S."/>
            <person name="Fitzgerald M."/>
            <person name="Haas B."/>
            <person name="Abouelleil A."/>
            <person name="Allen A.W."/>
            <person name="Alvarado L."/>
            <person name="Arachchi H.M."/>
            <person name="Berlin A.M."/>
            <person name="Chapman S.B."/>
            <person name="Gainer-Dewar J."/>
            <person name="Goldberg J."/>
            <person name="Griggs A."/>
            <person name="Gujja S."/>
            <person name="Hansen M."/>
            <person name="Howarth C."/>
            <person name="Imamovic A."/>
            <person name="Ireland A."/>
            <person name="Larimer J."/>
            <person name="McCowan C."/>
            <person name="Murphy C."/>
            <person name="Pearson M."/>
            <person name="Poon T.W."/>
            <person name="Priest M."/>
            <person name="Roberts A."/>
            <person name="Saif S."/>
            <person name="Shea T."/>
            <person name="Sisk P."/>
            <person name="Sykes S."/>
            <person name="Wortman J."/>
            <person name="Nusbaum C."/>
            <person name="Birren B."/>
        </authorList>
    </citation>
    <scope>NUCLEOTIDE SEQUENCE [LARGE SCALE GENOMIC DNA]</scope>
    <source>
        <strain evidence="9 10">CBS 101466</strain>
    </source>
</reference>
<feature type="compositionally biased region" description="Basic and acidic residues" evidence="6">
    <location>
        <begin position="29"/>
        <end position="39"/>
    </location>
</feature>
<feature type="transmembrane region" description="Helical" evidence="7">
    <location>
        <begin position="163"/>
        <end position="183"/>
    </location>
</feature>
<dbReference type="eggNOG" id="KOG2533">
    <property type="taxonomic scope" value="Eukaryota"/>
</dbReference>
<comment type="subcellular location">
    <subcellularLocation>
        <location evidence="1">Membrane</location>
        <topology evidence="1">Multi-pass membrane protein</topology>
    </subcellularLocation>
</comment>
<evidence type="ECO:0000256" key="5">
    <source>
        <dbReference type="ARBA" id="ARBA00023136"/>
    </source>
</evidence>
<keyword evidence="2" id="KW-0813">Transport</keyword>
<dbReference type="HOGENOM" id="CLU_001265_0_1_1"/>
<gene>
    <name evidence="9" type="ORF">HMPREF1541_03417</name>
</gene>
<dbReference type="AlphaFoldDB" id="W2RYB0"/>
<evidence type="ECO:0000256" key="7">
    <source>
        <dbReference type="SAM" id="Phobius"/>
    </source>
</evidence>
<feature type="transmembrane region" description="Helical" evidence="7">
    <location>
        <begin position="352"/>
        <end position="369"/>
    </location>
</feature>
<feature type="transmembrane region" description="Helical" evidence="7">
    <location>
        <begin position="239"/>
        <end position="262"/>
    </location>
</feature>
<dbReference type="GO" id="GO:0016020">
    <property type="term" value="C:membrane"/>
    <property type="evidence" value="ECO:0007669"/>
    <property type="project" value="UniProtKB-SubCell"/>
</dbReference>
<dbReference type="InterPro" id="IPR020846">
    <property type="entry name" value="MFS_dom"/>
</dbReference>
<feature type="region of interest" description="Disordered" evidence="6">
    <location>
        <begin position="1"/>
        <end position="40"/>
    </location>
</feature>
<dbReference type="VEuPathDB" id="FungiDB:HMPREF1541_03417"/>
<feature type="transmembrane region" description="Helical" evidence="7">
    <location>
        <begin position="431"/>
        <end position="456"/>
    </location>
</feature>